<name>A0A382Y6I7_9ZZZZ</name>
<sequence length="177" mass="19474">MLILLTGCGASLRSPDKAQNEPLDISFKFENEENQTLSANAEKSPDKKLIPLPTYEPLTTEIPEGFCLALAKKSAQLMIEIEKELAAMDTSEAQLLQQLILRSEELVSWVSARVPFLVASEIFELVSFYEELVEALNSVTHQNVTTVRIQGLISSSLLSRDSVSLDCFLNASNQLGG</sequence>
<reference evidence="1" key="1">
    <citation type="submission" date="2018-05" db="EMBL/GenBank/DDBJ databases">
        <authorList>
            <person name="Lanie J.A."/>
            <person name="Ng W.-L."/>
            <person name="Kazmierczak K.M."/>
            <person name="Andrzejewski T.M."/>
            <person name="Davidsen T.M."/>
            <person name="Wayne K.J."/>
            <person name="Tettelin H."/>
            <person name="Glass J.I."/>
            <person name="Rusch D."/>
            <person name="Podicherti R."/>
            <person name="Tsui H.-C.T."/>
            <person name="Winkler M.E."/>
        </authorList>
    </citation>
    <scope>NUCLEOTIDE SEQUENCE</scope>
</reference>
<dbReference type="AlphaFoldDB" id="A0A382Y6I7"/>
<organism evidence="1">
    <name type="scientific">marine metagenome</name>
    <dbReference type="NCBI Taxonomy" id="408172"/>
    <lineage>
        <taxon>unclassified sequences</taxon>
        <taxon>metagenomes</taxon>
        <taxon>ecological metagenomes</taxon>
    </lineage>
</organism>
<gene>
    <name evidence="1" type="ORF">METZ01_LOCUS431717</name>
</gene>
<proteinExistence type="predicted"/>
<evidence type="ECO:0000313" key="1">
    <source>
        <dbReference type="EMBL" id="SVD78863.1"/>
    </source>
</evidence>
<accession>A0A382Y6I7</accession>
<feature type="non-terminal residue" evidence="1">
    <location>
        <position position="177"/>
    </location>
</feature>
<dbReference type="EMBL" id="UINC01173327">
    <property type="protein sequence ID" value="SVD78863.1"/>
    <property type="molecule type" value="Genomic_DNA"/>
</dbReference>
<protein>
    <submittedName>
        <fullName evidence="1">Uncharacterized protein</fullName>
    </submittedName>
</protein>